<sequence length="152" mass="17340">MLHPLNLVHILSLYLGISHALLHAQGLSVTNMGVVDIIAILWTLQMIAGYYYFNSASVIEGHIQHVKDIIIASNSQCDYSKKPLKPTYVNVEGNVRRLEPTWWTRLAYDNRWVGEVKAMDKKDCEHLLASTKRCHFNKADAAQELSGYFHQM</sequence>
<protein>
    <submittedName>
        <fullName evidence="1">Uncharacterized protein</fullName>
    </submittedName>
</protein>
<name>A0ACB6RJ18_9PLEO</name>
<comment type="caution">
    <text evidence="1">The sequence shown here is derived from an EMBL/GenBank/DDBJ whole genome shotgun (WGS) entry which is preliminary data.</text>
</comment>
<keyword evidence="2" id="KW-1185">Reference proteome</keyword>
<proteinExistence type="predicted"/>
<gene>
    <name evidence="1" type="ORF">BU25DRAFT_463930</name>
</gene>
<dbReference type="EMBL" id="MU006761">
    <property type="protein sequence ID" value="KAF2621149.1"/>
    <property type="molecule type" value="Genomic_DNA"/>
</dbReference>
<evidence type="ECO:0000313" key="1">
    <source>
        <dbReference type="EMBL" id="KAF2621149.1"/>
    </source>
</evidence>
<reference evidence="1" key="1">
    <citation type="journal article" date="2020" name="Stud. Mycol.">
        <title>101 Dothideomycetes genomes: a test case for predicting lifestyles and emergence of pathogens.</title>
        <authorList>
            <person name="Haridas S."/>
            <person name="Albert R."/>
            <person name="Binder M."/>
            <person name="Bloem J."/>
            <person name="Labutti K."/>
            <person name="Salamov A."/>
            <person name="Andreopoulos B."/>
            <person name="Baker S."/>
            <person name="Barry K."/>
            <person name="Bills G."/>
            <person name="Bluhm B."/>
            <person name="Cannon C."/>
            <person name="Castanera R."/>
            <person name="Culley D."/>
            <person name="Daum C."/>
            <person name="Ezra D."/>
            <person name="Gonzalez J."/>
            <person name="Henrissat B."/>
            <person name="Kuo A."/>
            <person name="Liang C."/>
            <person name="Lipzen A."/>
            <person name="Lutzoni F."/>
            <person name="Magnuson J."/>
            <person name="Mondo S."/>
            <person name="Nolan M."/>
            <person name="Ohm R."/>
            <person name="Pangilinan J."/>
            <person name="Park H.-J."/>
            <person name="Ramirez L."/>
            <person name="Alfaro M."/>
            <person name="Sun H."/>
            <person name="Tritt A."/>
            <person name="Yoshinaga Y."/>
            <person name="Zwiers L.-H."/>
            <person name="Turgeon B."/>
            <person name="Goodwin S."/>
            <person name="Spatafora J."/>
            <person name="Crous P."/>
            <person name="Grigoriev I."/>
        </authorList>
    </citation>
    <scope>NUCLEOTIDE SEQUENCE</scope>
    <source>
        <strain evidence="1">CBS 525.71</strain>
    </source>
</reference>
<dbReference type="Proteomes" id="UP000799754">
    <property type="component" value="Unassembled WGS sequence"/>
</dbReference>
<organism evidence="1 2">
    <name type="scientific">Macroventuria anomochaeta</name>
    <dbReference type="NCBI Taxonomy" id="301207"/>
    <lineage>
        <taxon>Eukaryota</taxon>
        <taxon>Fungi</taxon>
        <taxon>Dikarya</taxon>
        <taxon>Ascomycota</taxon>
        <taxon>Pezizomycotina</taxon>
        <taxon>Dothideomycetes</taxon>
        <taxon>Pleosporomycetidae</taxon>
        <taxon>Pleosporales</taxon>
        <taxon>Pleosporineae</taxon>
        <taxon>Didymellaceae</taxon>
        <taxon>Macroventuria</taxon>
    </lineage>
</organism>
<evidence type="ECO:0000313" key="2">
    <source>
        <dbReference type="Proteomes" id="UP000799754"/>
    </source>
</evidence>
<accession>A0ACB6RJ18</accession>